<keyword evidence="2" id="KW-1185">Reference proteome</keyword>
<sequence>MLKATTHADRGCIPGFFYKNYLTVMEPILYNKRKMNRNHPAQGGVEVRATEVLSGRVVLMN</sequence>
<reference evidence="1 2" key="1">
    <citation type="submission" date="2018-06" db="EMBL/GenBank/DDBJ databases">
        <authorList>
            <person name="Strepis N."/>
        </authorList>
    </citation>
    <scope>NUCLEOTIDE SEQUENCE [LARGE SCALE GENOMIC DNA]</scope>
    <source>
        <strain evidence="1">LUCI</strain>
    </source>
</reference>
<dbReference type="AlphaFoldDB" id="A0A498R930"/>
<proteinExistence type="predicted"/>
<protein>
    <submittedName>
        <fullName evidence="1">Uncharacterized protein</fullName>
    </submittedName>
</protein>
<organism evidence="1 2">
    <name type="scientific">Lucifera butyrica</name>
    <dbReference type="NCBI Taxonomy" id="1351585"/>
    <lineage>
        <taxon>Bacteria</taxon>
        <taxon>Bacillati</taxon>
        <taxon>Bacillota</taxon>
        <taxon>Negativicutes</taxon>
        <taxon>Veillonellales</taxon>
        <taxon>Veillonellaceae</taxon>
        <taxon>Lucifera</taxon>
    </lineage>
</organism>
<gene>
    <name evidence="1" type="ORF">LUCI_3299</name>
</gene>
<accession>A0A498R930</accession>
<evidence type="ECO:0000313" key="1">
    <source>
        <dbReference type="EMBL" id="VBB08034.1"/>
    </source>
</evidence>
<dbReference type="EMBL" id="UPPP01000083">
    <property type="protein sequence ID" value="VBB08034.1"/>
    <property type="molecule type" value="Genomic_DNA"/>
</dbReference>
<dbReference type="Proteomes" id="UP000277811">
    <property type="component" value="Unassembled WGS sequence"/>
</dbReference>
<name>A0A498R930_9FIRM</name>
<evidence type="ECO:0000313" key="2">
    <source>
        <dbReference type="Proteomes" id="UP000277811"/>
    </source>
</evidence>